<evidence type="ECO:0000313" key="2">
    <source>
        <dbReference type="Proteomes" id="UP000464480"/>
    </source>
</evidence>
<organism evidence="1 2">
    <name type="scientific">Pseudomonas putida</name>
    <name type="common">Arthrobacter siderocapsulatus</name>
    <dbReference type="NCBI Taxonomy" id="303"/>
    <lineage>
        <taxon>Bacteria</taxon>
        <taxon>Pseudomonadati</taxon>
        <taxon>Pseudomonadota</taxon>
        <taxon>Gammaproteobacteria</taxon>
        <taxon>Pseudomonadales</taxon>
        <taxon>Pseudomonadaceae</taxon>
        <taxon>Pseudomonas</taxon>
    </lineage>
</organism>
<name>A0A6I6XLV1_PSEPU</name>
<dbReference type="Proteomes" id="UP000464480">
    <property type="component" value="Chromosome"/>
</dbReference>
<evidence type="ECO:0000313" key="1">
    <source>
        <dbReference type="EMBL" id="QHG66638.1"/>
    </source>
</evidence>
<sequence length="91" mass="10545">MNQQRPTENSFKIEPTHIDFIYSNAREDSLRCTIKTIEKTYETEISDVLIPLVLKASEKINDEKIYINMWAENPDNGERNITITSLGLTQL</sequence>
<protein>
    <submittedName>
        <fullName evidence="1">Uncharacterized protein</fullName>
    </submittedName>
</protein>
<accession>A0A6I6XLV1</accession>
<proteinExistence type="predicted"/>
<gene>
    <name evidence="1" type="ORF">C2H86_20475</name>
</gene>
<dbReference type="RefSeq" id="WP_159411792.1">
    <property type="nucleotide sequence ID" value="NZ_CP026115.2"/>
</dbReference>
<reference evidence="1 2" key="1">
    <citation type="submission" date="2020-02" db="EMBL/GenBank/DDBJ databases">
        <title>Pseudomonas Putida W5 Complete Genome Assembly.</title>
        <authorList>
            <person name="Yuan Z.-C."/>
            <person name="Shaw G.A."/>
            <person name="Cusano A.D."/>
            <person name="Caddey B.J."/>
            <person name="Weselowski B.J."/>
        </authorList>
    </citation>
    <scope>NUCLEOTIDE SEQUENCE [LARGE SCALE GENOMIC DNA]</scope>
    <source>
        <strain evidence="1 2">W5</strain>
    </source>
</reference>
<dbReference type="EMBL" id="CP026115">
    <property type="protein sequence ID" value="QHG66638.1"/>
    <property type="molecule type" value="Genomic_DNA"/>
</dbReference>
<dbReference type="AlphaFoldDB" id="A0A6I6XLV1"/>